<gene>
    <name evidence="1" type="ORF">BRW62_01180</name>
</gene>
<evidence type="ECO:0000313" key="2">
    <source>
        <dbReference type="Proteomes" id="UP000231057"/>
    </source>
</evidence>
<evidence type="ECO:0000313" key="1">
    <source>
        <dbReference type="EMBL" id="ATS17583.1"/>
    </source>
</evidence>
<dbReference type="KEGG" id="slw:BRW62_01180"/>
<proteinExistence type="predicted"/>
<protein>
    <submittedName>
        <fullName evidence="1">Uncharacterized protein</fullName>
    </submittedName>
</protein>
<dbReference type="RefSeq" id="WP_198406085.1">
    <property type="nucleotide sequence ID" value="NZ_CP018092.1"/>
</dbReference>
<reference evidence="2" key="2">
    <citation type="journal article" date="2022" name="Front. Microbiol.">
        <title>Comparative Genomic Analysis Revealed Distinct Molecular Components and Organization of CO2-Concentrating Mechanism in Thermophilic Cyanobacteria.</title>
        <authorList>
            <person name="Tang J."/>
            <person name="Zhou H."/>
            <person name="Yao D."/>
            <person name="Riaz S."/>
            <person name="You D."/>
            <person name="Klepacz-Smolka A."/>
            <person name="Daroch M."/>
        </authorList>
    </citation>
    <scope>NUCLEOTIDE SEQUENCE [LARGE SCALE GENOMIC DNA]</scope>
    <source>
        <strain evidence="2">PCC 6715</strain>
    </source>
</reference>
<organism evidence="1 2">
    <name type="scientific">Parathermosynechococcus lividus PCC 6715</name>
    <dbReference type="NCBI Taxonomy" id="1917166"/>
    <lineage>
        <taxon>Bacteria</taxon>
        <taxon>Bacillati</taxon>
        <taxon>Cyanobacteriota</taxon>
        <taxon>Cyanophyceae</taxon>
        <taxon>Acaryochloridales</taxon>
        <taxon>Thermosynechococcaceae</taxon>
        <taxon>Parathermosynechococcus</taxon>
    </lineage>
</organism>
<sequence>MDSQLPAGITEHLPPEILSWLYSYQQEHQFANLEGVIVDIICKYFDQKGHLPERLADLERRVNALSREVIQLRQRLPENYDRLREQLAAVRLSHSGILHNLRDRVESLERQVFPNAPTDVAMDADAEVDS</sequence>
<reference evidence="1 2" key="1">
    <citation type="submission" date="2016-11" db="EMBL/GenBank/DDBJ databases">
        <title>Complete genome sequence of thermophilic cyanobacteria strain Synechococcus sp. PCC6715.</title>
        <authorList>
            <person name="Tang J."/>
            <person name="Daroch M."/>
            <person name="Liang Y."/>
            <person name="Jiang D."/>
            <person name="Shah M."/>
        </authorList>
    </citation>
    <scope>NUCLEOTIDE SEQUENCE [LARGE SCALE GENOMIC DNA]</scope>
    <source>
        <strain evidence="1 2">PCC 6715</strain>
    </source>
</reference>
<dbReference type="AlphaFoldDB" id="A0A2D2PZC2"/>
<dbReference type="Proteomes" id="UP000231057">
    <property type="component" value="Chromosome"/>
</dbReference>
<name>A0A2D2PZC2_PARLV</name>
<dbReference type="EMBL" id="CP018092">
    <property type="protein sequence ID" value="ATS17583.1"/>
    <property type="molecule type" value="Genomic_DNA"/>
</dbReference>
<keyword evidence="2" id="KW-1185">Reference proteome</keyword>
<accession>A0A2D2PZC2</accession>